<dbReference type="EMBL" id="JABFUD020000022">
    <property type="protein sequence ID" value="KAI5062126.1"/>
    <property type="molecule type" value="Genomic_DNA"/>
</dbReference>
<dbReference type="GO" id="GO:0005886">
    <property type="term" value="C:plasma membrane"/>
    <property type="evidence" value="ECO:0007669"/>
    <property type="project" value="TreeGrafter"/>
</dbReference>
<gene>
    <name evidence="2" type="ORF">GOP47_0022665</name>
</gene>
<accession>A0A9D4Z725</accession>
<reference evidence="2" key="1">
    <citation type="submission" date="2021-01" db="EMBL/GenBank/DDBJ databases">
        <title>Adiantum capillus-veneris genome.</title>
        <authorList>
            <person name="Fang Y."/>
            <person name="Liao Q."/>
        </authorList>
    </citation>
    <scope>NUCLEOTIDE SEQUENCE</scope>
    <source>
        <strain evidence="2">H3</strain>
        <tissue evidence="2">Leaf</tissue>
    </source>
</reference>
<keyword evidence="3" id="KW-1185">Reference proteome</keyword>
<comment type="caution">
    <text evidence="2">The sequence shown here is derived from an EMBL/GenBank/DDBJ whole genome shotgun (WGS) entry which is preliminary data.</text>
</comment>
<protein>
    <submittedName>
        <fullName evidence="2">Uncharacterized protein</fullName>
    </submittedName>
</protein>
<dbReference type="PANTHER" id="PTHR34806:SF1">
    <property type="entry name" value="HIGH-AFFINITY NITRATE TRANSPORTER 3.1"/>
    <property type="match status" value="1"/>
</dbReference>
<proteinExistence type="predicted"/>
<dbReference type="OrthoDB" id="2015470at2759"/>
<dbReference type="PANTHER" id="PTHR34806">
    <property type="entry name" value="HIGH-AFFINITY NITRATE TRANSPORTER 3.2"/>
    <property type="match status" value="1"/>
</dbReference>
<dbReference type="GO" id="GO:0015112">
    <property type="term" value="F:nitrate transmembrane transporter activity"/>
    <property type="evidence" value="ECO:0007669"/>
    <property type="project" value="TreeGrafter"/>
</dbReference>
<evidence type="ECO:0000313" key="2">
    <source>
        <dbReference type="EMBL" id="KAI5062126.1"/>
    </source>
</evidence>
<organism evidence="2 3">
    <name type="scientific">Adiantum capillus-veneris</name>
    <name type="common">Maidenhair fern</name>
    <dbReference type="NCBI Taxonomy" id="13818"/>
    <lineage>
        <taxon>Eukaryota</taxon>
        <taxon>Viridiplantae</taxon>
        <taxon>Streptophyta</taxon>
        <taxon>Embryophyta</taxon>
        <taxon>Tracheophyta</taxon>
        <taxon>Polypodiopsida</taxon>
        <taxon>Polypodiidae</taxon>
        <taxon>Polypodiales</taxon>
        <taxon>Pteridineae</taxon>
        <taxon>Pteridaceae</taxon>
        <taxon>Vittarioideae</taxon>
        <taxon>Adiantum</taxon>
    </lineage>
</organism>
<dbReference type="Pfam" id="PF16974">
    <property type="entry name" value="NAR2"/>
    <property type="match status" value="1"/>
</dbReference>
<dbReference type="InterPro" id="IPR016605">
    <property type="entry name" value="Transptr_NO3_Nar2"/>
</dbReference>
<sequence>MTGKMDQSSLCIASLLAVVLLSGNLHADGATLFSQLTNALTVSVAGTQNSSQVNGTRAGTDELYVTWALSSAAEVDDSTYKTVELRLCFGPPSQIDRAWRKTNDVLSKDKTCLFDIGSPQPYTPADY</sequence>
<feature type="signal peptide" evidence="1">
    <location>
        <begin position="1"/>
        <end position="29"/>
    </location>
</feature>
<evidence type="ECO:0000313" key="3">
    <source>
        <dbReference type="Proteomes" id="UP000886520"/>
    </source>
</evidence>
<name>A0A9D4Z725_ADICA</name>
<dbReference type="Proteomes" id="UP000886520">
    <property type="component" value="Chromosome 22"/>
</dbReference>
<dbReference type="GO" id="GO:0010167">
    <property type="term" value="P:response to nitrate"/>
    <property type="evidence" value="ECO:0007669"/>
    <property type="project" value="InterPro"/>
</dbReference>
<evidence type="ECO:0000256" key="1">
    <source>
        <dbReference type="SAM" id="SignalP"/>
    </source>
</evidence>
<dbReference type="AlphaFoldDB" id="A0A9D4Z725"/>
<keyword evidence="1" id="KW-0732">Signal</keyword>
<feature type="chain" id="PRO_5038586521" evidence="1">
    <location>
        <begin position="30"/>
        <end position="127"/>
    </location>
</feature>